<dbReference type="GO" id="GO:0055085">
    <property type="term" value="P:transmembrane transport"/>
    <property type="evidence" value="ECO:0007669"/>
    <property type="project" value="InterPro"/>
</dbReference>
<feature type="transmembrane region" description="Helical" evidence="7">
    <location>
        <begin position="137"/>
        <end position="159"/>
    </location>
</feature>
<dbReference type="PROSITE" id="PS50928">
    <property type="entry name" value="ABC_TM1"/>
    <property type="match status" value="1"/>
</dbReference>
<dbReference type="SUPFAM" id="SSF161098">
    <property type="entry name" value="MetI-like"/>
    <property type="match status" value="1"/>
</dbReference>
<dbReference type="AlphaFoldDB" id="A0AAE3YFH6"/>
<dbReference type="CDD" id="cd06261">
    <property type="entry name" value="TM_PBP2"/>
    <property type="match status" value="1"/>
</dbReference>
<evidence type="ECO:0000313" key="9">
    <source>
        <dbReference type="EMBL" id="MDR6892469.1"/>
    </source>
</evidence>
<protein>
    <submittedName>
        <fullName evidence="9">Peptide/nickel transport system permease protein</fullName>
    </submittedName>
</protein>
<feature type="transmembrane region" description="Helical" evidence="7">
    <location>
        <begin position="256"/>
        <end position="276"/>
    </location>
</feature>
<dbReference type="Gene3D" id="1.10.3720.10">
    <property type="entry name" value="MetI-like"/>
    <property type="match status" value="1"/>
</dbReference>
<comment type="subcellular location">
    <subcellularLocation>
        <location evidence="1 7">Cell membrane</location>
        <topology evidence="1 7">Multi-pass membrane protein</topology>
    </subcellularLocation>
</comment>
<dbReference type="Pfam" id="PF00528">
    <property type="entry name" value="BPD_transp_1"/>
    <property type="match status" value="1"/>
</dbReference>
<name>A0AAE3YFH6_9MICC</name>
<keyword evidence="3" id="KW-1003">Cell membrane</keyword>
<dbReference type="RefSeq" id="WP_309851524.1">
    <property type="nucleotide sequence ID" value="NZ_BAAAIU010000014.1"/>
</dbReference>
<feature type="transmembrane region" description="Helical" evidence="7">
    <location>
        <begin position="9"/>
        <end position="27"/>
    </location>
</feature>
<feature type="transmembrane region" description="Helical" evidence="7">
    <location>
        <begin position="194"/>
        <end position="212"/>
    </location>
</feature>
<dbReference type="PANTHER" id="PTHR30465">
    <property type="entry name" value="INNER MEMBRANE ABC TRANSPORTER"/>
    <property type="match status" value="1"/>
</dbReference>
<keyword evidence="2 7" id="KW-0813">Transport</keyword>
<organism evidence="9 10">
    <name type="scientific">Falsarthrobacter nasiphocae</name>
    <dbReference type="NCBI Taxonomy" id="189863"/>
    <lineage>
        <taxon>Bacteria</taxon>
        <taxon>Bacillati</taxon>
        <taxon>Actinomycetota</taxon>
        <taxon>Actinomycetes</taxon>
        <taxon>Micrococcales</taxon>
        <taxon>Micrococcaceae</taxon>
        <taxon>Falsarthrobacter</taxon>
    </lineage>
</organism>
<evidence type="ECO:0000259" key="8">
    <source>
        <dbReference type="PROSITE" id="PS50928"/>
    </source>
</evidence>
<feature type="transmembrane region" description="Helical" evidence="7">
    <location>
        <begin position="104"/>
        <end position="125"/>
    </location>
</feature>
<comment type="similarity">
    <text evidence="7">Belongs to the binding-protein-dependent transport system permease family.</text>
</comment>
<sequence length="326" mass="36418">MFKYLAKRAALYAVLIFVTTSFAYLLASTFFQPGQLMEAQVPRPTQEQIDNQLRVLGLDPHLSAWERYIQWLRGVVFHWDWGRTPTGAFVNQEFGDRVWVSARLLLASTILTMIIGVALGVYSGIRQYSVGDRLFTGFSYLVFIVPTPVAYLLTQFFFIDINEALGQQLFYVTGSASIDVEGFWPTVEDQLRRYIAPTTALTIMGWAGYQVAMRQFLLDNVDADYVRTARATGLTRAQAIRKHALRVSAIPVAQSVAYSVPAIFTGAFFAETIFNWSGVGQWGLLAIHGHDVNSTVALMTFGSVLTAVSFILADFVTVIVDPRVRL</sequence>
<proteinExistence type="inferred from homology"/>
<feature type="transmembrane region" description="Helical" evidence="7">
    <location>
        <begin position="296"/>
        <end position="320"/>
    </location>
</feature>
<dbReference type="InterPro" id="IPR035906">
    <property type="entry name" value="MetI-like_sf"/>
</dbReference>
<evidence type="ECO:0000313" key="10">
    <source>
        <dbReference type="Proteomes" id="UP001247307"/>
    </source>
</evidence>
<keyword evidence="10" id="KW-1185">Reference proteome</keyword>
<evidence type="ECO:0000256" key="5">
    <source>
        <dbReference type="ARBA" id="ARBA00022989"/>
    </source>
</evidence>
<keyword evidence="4 7" id="KW-0812">Transmembrane</keyword>
<evidence type="ECO:0000256" key="3">
    <source>
        <dbReference type="ARBA" id="ARBA00022475"/>
    </source>
</evidence>
<reference evidence="9" key="1">
    <citation type="submission" date="2023-07" db="EMBL/GenBank/DDBJ databases">
        <title>Sequencing the genomes of 1000 actinobacteria strains.</title>
        <authorList>
            <person name="Klenk H.-P."/>
        </authorList>
    </citation>
    <scope>NUCLEOTIDE SEQUENCE</scope>
    <source>
        <strain evidence="9">DSM 13988</strain>
    </source>
</reference>
<evidence type="ECO:0000256" key="2">
    <source>
        <dbReference type="ARBA" id="ARBA00022448"/>
    </source>
</evidence>
<dbReference type="EMBL" id="JAVDUI010000001">
    <property type="protein sequence ID" value="MDR6892469.1"/>
    <property type="molecule type" value="Genomic_DNA"/>
</dbReference>
<evidence type="ECO:0000256" key="1">
    <source>
        <dbReference type="ARBA" id="ARBA00004651"/>
    </source>
</evidence>
<keyword evidence="5 7" id="KW-1133">Transmembrane helix</keyword>
<evidence type="ECO:0000256" key="4">
    <source>
        <dbReference type="ARBA" id="ARBA00022692"/>
    </source>
</evidence>
<keyword evidence="6 7" id="KW-0472">Membrane</keyword>
<dbReference type="Proteomes" id="UP001247307">
    <property type="component" value="Unassembled WGS sequence"/>
</dbReference>
<gene>
    <name evidence="9" type="ORF">J2S35_001409</name>
</gene>
<comment type="caution">
    <text evidence="9">The sequence shown here is derived from an EMBL/GenBank/DDBJ whole genome shotgun (WGS) entry which is preliminary data.</text>
</comment>
<dbReference type="InterPro" id="IPR000515">
    <property type="entry name" value="MetI-like"/>
</dbReference>
<evidence type="ECO:0000256" key="7">
    <source>
        <dbReference type="RuleBase" id="RU363032"/>
    </source>
</evidence>
<dbReference type="PANTHER" id="PTHR30465:SF0">
    <property type="entry name" value="OLIGOPEPTIDE TRANSPORT SYSTEM PERMEASE PROTEIN APPB"/>
    <property type="match status" value="1"/>
</dbReference>
<feature type="domain" description="ABC transmembrane type-1" evidence="8">
    <location>
        <begin position="98"/>
        <end position="317"/>
    </location>
</feature>
<accession>A0AAE3YFH6</accession>
<evidence type="ECO:0000256" key="6">
    <source>
        <dbReference type="ARBA" id="ARBA00023136"/>
    </source>
</evidence>
<dbReference type="GO" id="GO:0005886">
    <property type="term" value="C:plasma membrane"/>
    <property type="evidence" value="ECO:0007669"/>
    <property type="project" value="UniProtKB-SubCell"/>
</dbReference>